<proteinExistence type="predicted"/>
<sequence length="164" mass="17580">MCRAHGPGFALLGQNPPRSSLTTGSISNSTSLVAMGLKGITRALENGTLKSMKIQVENATPQMQAKIDASFHESQISDAKLIAQYRANPTWATFDDKSNSVQLPDVQSLGKDDATHVLKGLQYLMEIGRLDGKTVVAKNGGQTTDSPALYQDWLLARIGVDAHA</sequence>
<evidence type="ECO:0000256" key="1">
    <source>
        <dbReference type="SAM" id="MobiDB-lite"/>
    </source>
</evidence>
<gene>
    <name evidence="2" type="ORF">FEF10_00320</name>
</gene>
<keyword evidence="3" id="KW-1185">Reference proteome</keyword>
<evidence type="ECO:0000313" key="2">
    <source>
        <dbReference type="EMBL" id="TMM67673.1"/>
    </source>
</evidence>
<name>A0ABY2VRG0_9PSED</name>
<dbReference type="EMBL" id="VAVY01000001">
    <property type="protein sequence ID" value="TMM67673.1"/>
    <property type="molecule type" value="Genomic_DNA"/>
</dbReference>
<protein>
    <submittedName>
        <fullName evidence="2">Uncharacterized protein</fullName>
    </submittedName>
</protein>
<comment type="caution">
    <text evidence="2">The sequence shown here is derived from an EMBL/GenBank/DDBJ whole genome shotgun (WGS) entry which is preliminary data.</text>
</comment>
<feature type="region of interest" description="Disordered" evidence="1">
    <location>
        <begin position="1"/>
        <end position="24"/>
    </location>
</feature>
<dbReference type="Proteomes" id="UP000310095">
    <property type="component" value="Unassembled WGS sequence"/>
</dbReference>
<evidence type="ECO:0000313" key="3">
    <source>
        <dbReference type="Proteomes" id="UP000310095"/>
    </source>
</evidence>
<reference evidence="2 3" key="1">
    <citation type="submission" date="2019-05" db="EMBL/GenBank/DDBJ databases">
        <title>Identification and Biocontrol Activity Analysis of Biocontrol Strain PF-1 Based on Genome-wide Data.</title>
        <authorList>
            <person name="Qi J."/>
        </authorList>
    </citation>
    <scope>NUCLEOTIDE SEQUENCE [LARGE SCALE GENOMIC DNA]</scope>
    <source>
        <strain evidence="2 3">PF-1</strain>
    </source>
</reference>
<organism evidence="2 3">
    <name type="scientific">Pseudomonas protegens</name>
    <dbReference type="NCBI Taxonomy" id="380021"/>
    <lineage>
        <taxon>Bacteria</taxon>
        <taxon>Pseudomonadati</taxon>
        <taxon>Pseudomonadota</taxon>
        <taxon>Gammaproteobacteria</taxon>
        <taxon>Pseudomonadales</taxon>
        <taxon>Pseudomonadaceae</taxon>
        <taxon>Pseudomonas</taxon>
    </lineage>
</organism>
<accession>A0ABY2VRG0</accession>